<keyword evidence="1" id="KW-1133">Transmembrane helix</keyword>
<dbReference type="EMBL" id="SMAR01000001">
    <property type="protein sequence ID" value="TCT44922.1"/>
    <property type="molecule type" value="Genomic_DNA"/>
</dbReference>
<dbReference type="Proteomes" id="UP000295097">
    <property type="component" value="Unassembled WGS sequence"/>
</dbReference>
<comment type="caution">
    <text evidence="2">The sequence shown here is derived from an EMBL/GenBank/DDBJ whole genome shotgun (WGS) entry which is preliminary data.</text>
</comment>
<reference evidence="2 3" key="1">
    <citation type="submission" date="2019-03" db="EMBL/GenBank/DDBJ databases">
        <title>Freshwater and sediment microbial communities from various areas in North America, analyzing microbe dynamics in response to fracking.</title>
        <authorList>
            <person name="Lamendella R."/>
        </authorList>
    </citation>
    <scope>NUCLEOTIDE SEQUENCE [LARGE SCALE GENOMIC DNA]</scope>
    <source>
        <strain evidence="2 3">175.2</strain>
    </source>
</reference>
<dbReference type="RefSeq" id="WP_132307330.1">
    <property type="nucleotide sequence ID" value="NZ_SMAR01000001.1"/>
</dbReference>
<proteinExistence type="predicted"/>
<evidence type="ECO:0000256" key="1">
    <source>
        <dbReference type="SAM" id="Phobius"/>
    </source>
</evidence>
<feature type="transmembrane region" description="Helical" evidence="1">
    <location>
        <begin position="43"/>
        <end position="63"/>
    </location>
</feature>
<evidence type="ECO:0000313" key="2">
    <source>
        <dbReference type="EMBL" id="TCT44922.1"/>
    </source>
</evidence>
<sequence length="80" mass="9124">MADNSGWRQMFDLKHPSLKPLWVRVLLVAVCLGWAVVELTMGSRAWAAVSGAIGLFMLYSFFFSADKDYFSRSEDEEKKD</sequence>
<keyword evidence="3" id="KW-1185">Reference proteome</keyword>
<name>A0A4R3P5I1_9HYPH</name>
<organism evidence="2 3">
    <name type="scientific">Martelella mediterranea</name>
    <dbReference type="NCBI Taxonomy" id="293089"/>
    <lineage>
        <taxon>Bacteria</taxon>
        <taxon>Pseudomonadati</taxon>
        <taxon>Pseudomonadota</taxon>
        <taxon>Alphaproteobacteria</taxon>
        <taxon>Hyphomicrobiales</taxon>
        <taxon>Aurantimonadaceae</taxon>
        <taxon>Martelella</taxon>
    </lineage>
</organism>
<dbReference type="OrthoDB" id="7362327at2"/>
<gene>
    <name evidence="2" type="ORF">EDC90_100159</name>
</gene>
<protein>
    <recommendedName>
        <fullName evidence="4">DUF3329 domain-containing protein</fullName>
    </recommendedName>
</protein>
<accession>A0A4R3P5I1</accession>
<keyword evidence="1" id="KW-0472">Membrane</keyword>
<dbReference type="AlphaFoldDB" id="A0A4R3P5I1"/>
<keyword evidence="1" id="KW-0812">Transmembrane</keyword>
<evidence type="ECO:0008006" key="4">
    <source>
        <dbReference type="Google" id="ProtNLM"/>
    </source>
</evidence>
<feature type="transmembrane region" description="Helical" evidence="1">
    <location>
        <begin position="21"/>
        <end position="37"/>
    </location>
</feature>
<evidence type="ECO:0000313" key="3">
    <source>
        <dbReference type="Proteomes" id="UP000295097"/>
    </source>
</evidence>